<name>A0A7C1BEZ8_UNCW3</name>
<protein>
    <submittedName>
        <fullName evidence="3">Glycosyltransferase family 1 protein</fullName>
    </submittedName>
</protein>
<dbReference type="SUPFAM" id="SSF53756">
    <property type="entry name" value="UDP-Glycosyltransferase/glycogen phosphorylase"/>
    <property type="match status" value="1"/>
</dbReference>
<reference evidence="3" key="1">
    <citation type="journal article" date="2020" name="mSystems">
        <title>Genome- and Community-Level Interaction Insights into Carbon Utilization and Element Cycling Functions of Hydrothermarchaeota in Hydrothermal Sediment.</title>
        <authorList>
            <person name="Zhou Z."/>
            <person name="Liu Y."/>
            <person name="Xu W."/>
            <person name="Pan J."/>
            <person name="Luo Z.H."/>
            <person name="Li M."/>
        </authorList>
    </citation>
    <scope>NUCLEOTIDE SEQUENCE [LARGE SCALE GENOMIC DNA]</scope>
    <source>
        <strain evidence="3">HyVt-237</strain>
    </source>
</reference>
<dbReference type="PANTHER" id="PTHR45947:SF3">
    <property type="entry name" value="SULFOQUINOVOSYL TRANSFERASE SQD2"/>
    <property type="match status" value="1"/>
</dbReference>
<dbReference type="InterPro" id="IPR028098">
    <property type="entry name" value="Glyco_trans_4-like_N"/>
</dbReference>
<proteinExistence type="predicted"/>
<dbReference type="EMBL" id="DRBW01000204">
    <property type="protein sequence ID" value="HDM90654.1"/>
    <property type="molecule type" value="Genomic_DNA"/>
</dbReference>
<dbReference type="Gene3D" id="3.40.50.2000">
    <property type="entry name" value="Glycogen Phosphorylase B"/>
    <property type="match status" value="2"/>
</dbReference>
<dbReference type="InterPro" id="IPR050194">
    <property type="entry name" value="Glycosyltransferase_grp1"/>
</dbReference>
<dbReference type="Pfam" id="PF13439">
    <property type="entry name" value="Glyco_transf_4"/>
    <property type="match status" value="1"/>
</dbReference>
<gene>
    <name evidence="3" type="ORF">ENG67_05585</name>
</gene>
<sequence length="381" mass="43175">MKPLKILMASDTYYPHVGGIAEHVHHLSLELRKRGHQVDILTSNHARNTFNFEDPPYVIRVGRGIKIPINKSMAPIAFSPFINLKVRNIVRGRNYDIVHTHGSLAPTLPILALNYSSSVNFATFHAAHSESIGYELFKPYLHKLFKKIDGPIAVSEVARDTMMRHFSGNYRIIPNGVDINRFNPEVPPFPDLRGDGFFNLLFVGRFDPRKGLRFLLKALPRIVREVRNTRLIVVGSGPLKKYYQQFIKSEIKDRVIFTGPVSPEELPRYYATCDMLVSPATGAESFGIILLEAMASAKPVVASDIPGYRQVMENGREGLFVRPEDPEALARAVIELLRHPEAMKRMGDAGREKAVSFYSWDKIAKEVESYYFEVLERNGRP</sequence>
<dbReference type="Pfam" id="PF00534">
    <property type="entry name" value="Glycos_transf_1"/>
    <property type="match status" value="1"/>
</dbReference>
<dbReference type="PANTHER" id="PTHR45947">
    <property type="entry name" value="SULFOQUINOVOSYL TRANSFERASE SQD2"/>
    <property type="match status" value="1"/>
</dbReference>
<dbReference type="GO" id="GO:0016757">
    <property type="term" value="F:glycosyltransferase activity"/>
    <property type="evidence" value="ECO:0007669"/>
    <property type="project" value="InterPro"/>
</dbReference>
<dbReference type="InterPro" id="IPR001296">
    <property type="entry name" value="Glyco_trans_1"/>
</dbReference>
<evidence type="ECO:0000313" key="3">
    <source>
        <dbReference type="EMBL" id="HDM90654.1"/>
    </source>
</evidence>
<feature type="domain" description="Glycosyl transferase family 1" evidence="1">
    <location>
        <begin position="200"/>
        <end position="352"/>
    </location>
</feature>
<comment type="caution">
    <text evidence="3">The sequence shown here is derived from an EMBL/GenBank/DDBJ whole genome shotgun (WGS) entry which is preliminary data.</text>
</comment>
<dbReference type="AlphaFoldDB" id="A0A7C1BEZ8"/>
<dbReference type="CDD" id="cd03801">
    <property type="entry name" value="GT4_PimA-like"/>
    <property type="match status" value="1"/>
</dbReference>
<evidence type="ECO:0000259" key="2">
    <source>
        <dbReference type="Pfam" id="PF13439"/>
    </source>
</evidence>
<dbReference type="Proteomes" id="UP000885931">
    <property type="component" value="Unassembled WGS sequence"/>
</dbReference>
<accession>A0A7C1BEZ8</accession>
<organism evidence="3">
    <name type="scientific">candidate division WOR-3 bacterium</name>
    <dbReference type="NCBI Taxonomy" id="2052148"/>
    <lineage>
        <taxon>Bacteria</taxon>
        <taxon>Bacteria division WOR-3</taxon>
    </lineage>
</organism>
<feature type="domain" description="Glycosyltransferase subfamily 4-like N-terminal" evidence="2">
    <location>
        <begin position="17"/>
        <end position="181"/>
    </location>
</feature>
<evidence type="ECO:0000259" key="1">
    <source>
        <dbReference type="Pfam" id="PF00534"/>
    </source>
</evidence>